<dbReference type="AlphaFoldDB" id="A6TJQ3"/>
<dbReference type="InterPro" id="IPR012854">
    <property type="entry name" value="Cu_amine_oxidase-like_N"/>
</dbReference>
<protein>
    <submittedName>
        <fullName evidence="2">Copper amine oxidase domain protein</fullName>
    </submittedName>
</protein>
<dbReference type="eggNOG" id="COG0860">
    <property type="taxonomic scope" value="Bacteria"/>
</dbReference>
<evidence type="ECO:0000313" key="2">
    <source>
        <dbReference type="EMBL" id="ABR46421.1"/>
    </source>
</evidence>
<feature type="domain" description="Copper amine oxidase-like N-terminal" evidence="1">
    <location>
        <begin position="655"/>
        <end position="762"/>
    </location>
</feature>
<keyword evidence="3" id="KW-1185">Reference proteome</keyword>
<gene>
    <name evidence="2" type="ordered locus">Amet_0184</name>
</gene>
<proteinExistence type="predicted"/>
<sequence length="763" mass="82282">MKQNSYLIKALLKEAQPQKRIQITRRVLQVKRKLALLLALVMVISMIPMSAFAASGNTETIIRGGVPRVADDYDSEVRRGEFTSLNSIIIRQDNYSVDATNFQLRIENGSWSGNAAYSVTDGVYGVDHDGEYSIASRTDRVLDIQLDRAITSGNDFEMPLYFKADGSGPVRVTVDPLDSGITGGTFTVANTAAGATITTIDDVITFSEVGSLDPIRIEETSMGSLGEGTHRVRLRLPSNFEWTGSEPTVRFINGLNGKASDNVTRYDGQRDLEIEITIDEQSRTRGAILIEGAQIYATSAAREGDVEVRVSGGDVTSETFLVAKYSDFDVTVKADGEPAELISGRFESNFDDEAHELQTLVIEEEVRDALLNNRRTTVELPSWVKILGVDVDVSGGDSNITFHGVEDDNEDRIENVRSGLYIFEEEDRGSNDIEFTIDSDSSDETKVELTFYVSVQASREGDIEAVVSGRSGAEGTVVLGTARKAVDFEVVGAVTTLDIGTKGQPIPDMIISEIDAEDILEGELIVNLSGGVTWDDYTVTVVDGDLEIDDVDDSNNQLILTFTNSDTSSVPSTIEITNAAINVDRTPADGAVNARIAGDAVRPNFSSANGATDEGYFDTGWVHSVKIADILAGGVAPGTDMPKVVLTIGSSTFTVDGNAEVAPAAPYIDAQNRTMLPLSIIGRTLGAEVDWNEASRTVLVTKGSDRVLFTIGSDAMVVNGMSIPMRSQAVITGDRTFIPLRDLGIALGVDVQWDEATRTVTIN</sequence>
<evidence type="ECO:0000313" key="3">
    <source>
        <dbReference type="Proteomes" id="UP000001572"/>
    </source>
</evidence>
<dbReference type="OrthoDB" id="2023214at2"/>
<dbReference type="Pfam" id="PF07833">
    <property type="entry name" value="Cu_amine_oxidN1"/>
    <property type="match status" value="1"/>
</dbReference>
<accession>A6TJQ3</accession>
<reference evidence="3" key="1">
    <citation type="journal article" date="2016" name="Genome Announc.">
        <title>Complete genome sequence of Alkaliphilus metalliredigens strain QYMF, an alkaliphilic and metal-reducing bacterium isolated from borax-contaminated leachate ponds.</title>
        <authorList>
            <person name="Hwang C."/>
            <person name="Copeland A."/>
            <person name="Lucas S."/>
            <person name="Lapidus A."/>
            <person name="Barry K."/>
            <person name="Detter J.C."/>
            <person name="Glavina Del Rio T."/>
            <person name="Hammon N."/>
            <person name="Israni S."/>
            <person name="Dalin E."/>
            <person name="Tice H."/>
            <person name="Pitluck S."/>
            <person name="Chertkov O."/>
            <person name="Brettin T."/>
            <person name="Bruce D."/>
            <person name="Han C."/>
            <person name="Schmutz J."/>
            <person name="Larimer F."/>
            <person name="Land M.L."/>
            <person name="Hauser L."/>
            <person name="Kyrpides N."/>
            <person name="Mikhailova N."/>
            <person name="Ye Q."/>
            <person name="Zhou J."/>
            <person name="Richardson P."/>
            <person name="Fields M.W."/>
        </authorList>
    </citation>
    <scope>NUCLEOTIDE SEQUENCE [LARGE SCALE GENOMIC DNA]</scope>
    <source>
        <strain evidence="3">QYMF</strain>
    </source>
</reference>
<dbReference type="InterPro" id="IPR036582">
    <property type="entry name" value="Mao_N_sf"/>
</dbReference>
<dbReference type="KEGG" id="amt:Amet_0184"/>
<dbReference type="Gene3D" id="3.30.457.10">
    <property type="entry name" value="Copper amine oxidase-like, N-terminal domain"/>
    <property type="match status" value="1"/>
</dbReference>
<evidence type="ECO:0000259" key="1">
    <source>
        <dbReference type="Pfam" id="PF07833"/>
    </source>
</evidence>
<dbReference type="STRING" id="293826.Amet_0184"/>
<name>A6TJQ3_ALKMQ</name>
<dbReference type="Proteomes" id="UP000001572">
    <property type="component" value="Chromosome"/>
</dbReference>
<dbReference type="EMBL" id="CP000724">
    <property type="protein sequence ID" value="ABR46421.1"/>
    <property type="molecule type" value="Genomic_DNA"/>
</dbReference>
<dbReference type="SUPFAM" id="SSF55383">
    <property type="entry name" value="Copper amine oxidase, domain N"/>
    <property type="match status" value="1"/>
</dbReference>
<dbReference type="HOGENOM" id="CLU_009282_0_0_9"/>
<organism evidence="2 3">
    <name type="scientific">Alkaliphilus metalliredigens (strain QYMF)</name>
    <dbReference type="NCBI Taxonomy" id="293826"/>
    <lineage>
        <taxon>Bacteria</taxon>
        <taxon>Bacillati</taxon>
        <taxon>Bacillota</taxon>
        <taxon>Clostridia</taxon>
        <taxon>Peptostreptococcales</taxon>
        <taxon>Natronincolaceae</taxon>
        <taxon>Alkaliphilus</taxon>
    </lineage>
</organism>